<dbReference type="InterPro" id="IPR007472">
    <property type="entry name" value="N-end_Aminoacyl_Trfase_C"/>
</dbReference>
<dbReference type="InterPro" id="IPR016181">
    <property type="entry name" value="Acyl_CoA_acyltransferase"/>
</dbReference>
<keyword evidence="3" id="KW-1185">Reference proteome</keyword>
<dbReference type="SUPFAM" id="SSF55729">
    <property type="entry name" value="Acyl-CoA N-acyltransferases (Nat)"/>
    <property type="match status" value="1"/>
</dbReference>
<dbReference type="PANTHER" id="PTHR21367:SF1">
    <property type="entry name" value="ARGINYL-TRNA--PROTEIN TRANSFERASE 1"/>
    <property type="match status" value="1"/>
</dbReference>
<gene>
    <name evidence="2" type="ORF">GCM10023189_23010</name>
</gene>
<evidence type="ECO:0000313" key="2">
    <source>
        <dbReference type="EMBL" id="GAA4455300.1"/>
    </source>
</evidence>
<dbReference type="Pfam" id="PF04377">
    <property type="entry name" value="ATE_C"/>
    <property type="match status" value="1"/>
</dbReference>
<protein>
    <recommendedName>
        <fullName evidence="1">N-acetyltransferase domain-containing protein</fullName>
    </recommendedName>
</protein>
<dbReference type="InterPro" id="IPR030700">
    <property type="entry name" value="N-end_Aminoacyl_Trfase"/>
</dbReference>
<name>A0ABP8MSE8_9BACT</name>
<organism evidence="2 3">
    <name type="scientific">Nibrella saemangeumensis</name>
    <dbReference type="NCBI Taxonomy" id="1084526"/>
    <lineage>
        <taxon>Bacteria</taxon>
        <taxon>Pseudomonadati</taxon>
        <taxon>Bacteroidota</taxon>
        <taxon>Cytophagia</taxon>
        <taxon>Cytophagales</taxon>
        <taxon>Spirosomataceae</taxon>
        <taxon>Nibrella</taxon>
    </lineage>
</organism>
<evidence type="ECO:0000259" key="1">
    <source>
        <dbReference type="PROSITE" id="PS51186"/>
    </source>
</evidence>
<dbReference type="PANTHER" id="PTHR21367">
    <property type="entry name" value="ARGININE-TRNA-PROTEIN TRANSFERASE 1"/>
    <property type="match status" value="1"/>
</dbReference>
<dbReference type="InterPro" id="IPR000182">
    <property type="entry name" value="GNAT_dom"/>
</dbReference>
<reference evidence="3" key="1">
    <citation type="journal article" date="2019" name="Int. J. Syst. Evol. Microbiol.">
        <title>The Global Catalogue of Microorganisms (GCM) 10K type strain sequencing project: providing services to taxonomists for standard genome sequencing and annotation.</title>
        <authorList>
            <consortium name="The Broad Institute Genomics Platform"/>
            <consortium name="The Broad Institute Genome Sequencing Center for Infectious Disease"/>
            <person name="Wu L."/>
            <person name="Ma J."/>
        </authorList>
    </citation>
    <scope>NUCLEOTIDE SEQUENCE [LARGE SCALE GENOMIC DNA]</scope>
    <source>
        <strain evidence="3">JCM 17927</strain>
    </source>
</reference>
<feature type="domain" description="N-acetyltransferase" evidence="1">
    <location>
        <begin position="64"/>
        <end position="208"/>
    </location>
</feature>
<dbReference type="EMBL" id="BAABHD010000024">
    <property type="protein sequence ID" value="GAA4455300.1"/>
    <property type="molecule type" value="Genomic_DNA"/>
</dbReference>
<comment type="caution">
    <text evidence="2">The sequence shown here is derived from an EMBL/GenBank/DDBJ whole genome shotgun (WGS) entry which is preliminary data.</text>
</comment>
<evidence type="ECO:0000313" key="3">
    <source>
        <dbReference type="Proteomes" id="UP001501175"/>
    </source>
</evidence>
<dbReference type="RefSeq" id="WP_345243577.1">
    <property type="nucleotide sequence ID" value="NZ_BAABHD010000024.1"/>
</dbReference>
<dbReference type="PROSITE" id="PS51186">
    <property type="entry name" value="GNAT"/>
    <property type="match status" value="1"/>
</dbReference>
<accession>A0ABP8MSE8</accession>
<dbReference type="CDD" id="cd04301">
    <property type="entry name" value="NAT_SF"/>
    <property type="match status" value="1"/>
</dbReference>
<proteinExistence type="predicted"/>
<sequence length="222" mass="25800">MSGSDLDLWLSMGYFRMHQDIFTCRYLVVNDTICPVHWLRMLLPVVAFKSEQRRLLRINAGFSVAVNPFVLTDEAETLFARYRSAVDFDAPTSVEFWLMNGSRYNAFDTYAVEVRDGDRLIAVGIFDDGNESIAGIMNFYDPAYRRYGLGKYLMLQKIEYARNRQKQYYYPGYLVSNYPKFDYKLFPCVAATEVFDDMTGLWLPFSWETVNALAADMLDEEP</sequence>
<dbReference type="Proteomes" id="UP001501175">
    <property type="component" value="Unassembled WGS sequence"/>
</dbReference>